<dbReference type="GO" id="GO:0050485">
    <property type="term" value="F:oxidoreductase activity, acting on X-H and Y-H to form an X-Y bond, with a disulfide as acceptor"/>
    <property type="evidence" value="ECO:0007669"/>
    <property type="project" value="InterPro"/>
</dbReference>
<accession>A0A1M4W3H5</accession>
<dbReference type="GeneID" id="90994331"/>
<name>A0A1M4W3H5_9FIRM</name>
<gene>
    <name evidence="1" type="ORF">SAMN02745784_01696</name>
</gene>
<sequence>MELTLRKINVREIAFGSTTKINNGILTISKNEIKNLILEDERISEVKIDIARPGESIRIIPVKDVIEPRAKLNGDAFPGIDGEIEDVGRGVTYALKNCAVITTGPIVGFQEGIIDMKGPLTQYTPFSKLNNLVLNIKKKPEVSPHEHEEAVRVGGIRVAHYIGKKALESDYDEEDIYTWDNIGVKSQEYPHLPKVAYVYQCVGQGLLHDTYFYGKDTKTMVSTMVNPLEIFDGALVSGNCVSAGSKTTTYHHQNNAIINECFKRHGKEINFIGVVLSPMTTFLADKYRNAIITARTIEMIGAEGVIQSQEGFGNPTTDLMMICKRLENKGIKTVLISNEDAGVDGKSESLPDGTVEANAMVSTGNSNATIRIPKLDIILGDLDALEHVTGGFKGSRQEDGSLIIEVHGIMGSHNLQGFSNLSAVTI</sequence>
<dbReference type="Pfam" id="PF09338">
    <property type="entry name" value="Gly_reductase"/>
    <property type="match status" value="1"/>
</dbReference>
<dbReference type="STRING" id="1123404.SAMN02745784_01696"/>
<organism evidence="1 2">
    <name type="scientific">Tissierella praeacuta DSM 18095</name>
    <dbReference type="NCBI Taxonomy" id="1123404"/>
    <lineage>
        <taxon>Bacteria</taxon>
        <taxon>Bacillati</taxon>
        <taxon>Bacillota</taxon>
        <taxon>Tissierellia</taxon>
        <taxon>Tissierellales</taxon>
        <taxon>Tissierellaceae</taxon>
        <taxon>Tissierella</taxon>
    </lineage>
</organism>
<evidence type="ECO:0000313" key="2">
    <source>
        <dbReference type="Proteomes" id="UP000184114"/>
    </source>
</evidence>
<proteinExistence type="predicted"/>
<evidence type="ECO:0000313" key="1">
    <source>
        <dbReference type="EMBL" id="SHE75690.1"/>
    </source>
</evidence>
<dbReference type="EMBL" id="FQTY01000006">
    <property type="protein sequence ID" value="SHE75690.1"/>
    <property type="molecule type" value="Genomic_DNA"/>
</dbReference>
<reference evidence="2" key="1">
    <citation type="submission" date="2016-11" db="EMBL/GenBank/DDBJ databases">
        <authorList>
            <person name="Varghese N."/>
            <person name="Submissions S."/>
        </authorList>
    </citation>
    <scope>NUCLEOTIDE SEQUENCE [LARGE SCALE GENOMIC DNA]</scope>
    <source>
        <strain evidence="2">DSM 18095</strain>
    </source>
</reference>
<keyword evidence="2" id="KW-1185">Reference proteome</keyword>
<dbReference type="Proteomes" id="UP000184114">
    <property type="component" value="Unassembled WGS sequence"/>
</dbReference>
<protein>
    <submittedName>
        <fullName evidence="1">Glycine reductase</fullName>
    </submittedName>
</protein>
<dbReference type="RefSeq" id="WP_072975389.1">
    <property type="nucleotide sequence ID" value="NZ_FQTY01000006.1"/>
</dbReference>
<dbReference type="AlphaFoldDB" id="A0A1M4W3H5"/>
<dbReference type="InterPro" id="IPR015417">
    <property type="entry name" value="Gly_reductase_pB_sua/b"/>
</dbReference>